<protein>
    <submittedName>
        <fullName evidence="1">Uncharacterized protein</fullName>
    </submittedName>
</protein>
<organism evidence="1 2">
    <name type="scientific">Xanthomonas cannabis pv. phaseoli</name>
    <dbReference type="NCBI Taxonomy" id="1885902"/>
    <lineage>
        <taxon>Bacteria</taxon>
        <taxon>Pseudomonadati</taxon>
        <taxon>Pseudomonadota</taxon>
        <taxon>Gammaproteobacteria</taxon>
        <taxon>Lysobacterales</taxon>
        <taxon>Lysobacteraceae</taxon>
        <taxon>Xanthomonas</taxon>
    </lineage>
</organism>
<comment type="caution">
    <text evidence="1">The sequence shown here is derived from an EMBL/GenBank/DDBJ whole genome shotgun (WGS) entry which is preliminary data.</text>
</comment>
<dbReference type="AlphaFoldDB" id="A0AB34PCW4"/>
<evidence type="ECO:0000313" key="1">
    <source>
        <dbReference type="EMBL" id="KGK59402.1"/>
    </source>
</evidence>
<sequence length="65" mass="7019">MPAWPNNSPLAERGSGEAHNGRHAALAFSVRACSHHRCLHCRAAAATARAVKRCKARVFLTAVQQ</sequence>
<gene>
    <name evidence="1" type="ORF">NC00_02240</name>
</gene>
<evidence type="ECO:0000313" key="2">
    <source>
        <dbReference type="Proteomes" id="UP000029879"/>
    </source>
</evidence>
<name>A0AB34PCW4_9XANT</name>
<accession>A0AB34PCW4</accession>
<proteinExistence type="predicted"/>
<reference evidence="1 2" key="1">
    <citation type="submission" date="2014-10" db="EMBL/GenBank/DDBJ databases">
        <title>Genome sequence of a Xanthomonas strain that is pathogenic on beans.</title>
        <authorList>
            <person name="Aritua V."/>
            <person name="Sapp M."/>
            <person name="Harrison J."/>
            <person name="Smith J."/>
            <person name="Studholme D."/>
        </authorList>
    </citation>
    <scope>NUCLEOTIDE SEQUENCE [LARGE SCALE GENOMIC DNA]</scope>
    <source>
        <strain evidence="1 2">Nyagatare</strain>
    </source>
</reference>
<dbReference type="EMBL" id="JRQI01000006">
    <property type="protein sequence ID" value="KGK59402.1"/>
    <property type="molecule type" value="Genomic_DNA"/>
</dbReference>
<dbReference type="Proteomes" id="UP000029879">
    <property type="component" value="Unassembled WGS sequence"/>
</dbReference>